<name>A0A382DHA6_9ZZZZ</name>
<dbReference type="PANTHER" id="PTHR48207">
    <property type="entry name" value="SUCCINATE--HYDROXYMETHYLGLUTARATE COA-TRANSFERASE"/>
    <property type="match status" value="1"/>
</dbReference>
<evidence type="ECO:0008006" key="3">
    <source>
        <dbReference type="Google" id="ProtNLM"/>
    </source>
</evidence>
<feature type="non-terminal residue" evidence="2">
    <location>
        <position position="275"/>
    </location>
</feature>
<dbReference type="SUPFAM" id="SSF89796">
    <property type="entry name" value="CoA-transferase family III (CaiB/BaiF)"/>
    <property type="match status" value="1"/>
</dbReference>
<dbReference type="PANTHER" id="PTHR48207:SF3">
    <property type="entry name" value="SUCCINATE--HYDROXYMETHYLGLUTARATE COA-TRANSFERASE"/>
    <property type="match status" value="1"/>
</dbReference>
<reference evidence="2" key="1">
    <citation type="submission" date="2018-05" db="EMBL/GenBank/DDBJ databases">
        <authorList>
            <person name="Lanie J.A."/>
            <person name="Ng W.-L."/>
            <person name="Kazmierczak K.M."/>
            <person name="Andrzejewski T.M."/>
            <person name="Davidsen T.M."/>
            <person name="Wayne K.J."/>
            <person name="Tettelin H."/>
            <person name="Glass J.I."/>
            <person name="Rusch D."/>
            <person name="Podicherti R."/>
            <person name="Tsui H.-C.T."/>
            <person name="Winkler M.E."/>
        </authorList>
    </citation>
    <scope>NUCLEOTIDE SEQUENCE</scope>
</reference>
<dbReference type="Gene3D" id="3.30.1540.10">
    <property type="entry name" value="formyl-coa transferase, domain 3"/>
    <property type="match status" value="1"/>
</dbReference>
<evidence type="ECO:0000256" key="1">
    <source>
        <dbReference type="ARBA" id="ARBA00022679"/>
    </source>
</evidence>
<dbReference type="EMBL" id="UINC01039377">
    <property type="protein sequence ID" value="SVB37768.1"/>
    <property type="molecule type" value="Genomic_DNA"/>
</dbReference>
<dbReference type="GO" id="GO:0008410">
    <property type="term" value="F:CoA-transferase activity"/>
    <property type="evidence" value="ECO:0007669"/>
    <property type="project" value="TreeGrafter"/>
</dbReference>
<dbReference type="Gene3D" id="3.40.50.10540">
    <property type="entry name" value="Crotonobetainyl-coa:carnitine coa-transferase, domain 1"/>
    <property type="match status" value="1"/>
</dbReference>
<organism evidence="2">
    <name type="scientific">marine metagenome</name>
    <dbReference type="NCBI Taxonomy" id="408172"/>
    <lineage>
        <taxon>unclassified sequences</taxon>
        <taxon>metagenomes</taxon>
        <taxon>ecological metagenomes</taxon>
    </lineage>
</organism>
<sequence length="275" mass="29681">MILADLGADVIKIEPPGGSSTRYRAPFIGDGLPQEDSLHFFAYNRNKRSLVLDLDLAQDRQIFDALVCGADFVLESSPEGLLASRGIDFAVLKKLNPTLIHVVVSPYGSDGPNAARIANDLTLSAMGGQASLQGSPDRPPVRVSIPQVWRHASAQAAAAAMIAHARMLVTGEAQYVDVSAQCAVTWTMMNAMDAHAIQGFEFERMGSTVQMGTRAIDPVFECADGYLVAIPVGSVLNALLGHIAADDLLDPEWLTEDWETFDMRMATGQEMRFTS</sequence>
<gene>
    <name evidence="2" type="ORF">METZ01_LOCUS190622</name>
</gene>
<dbReference type="AlphaFoldDB" id="A0A382DHA6"/>
<dbReference type="Pfam" id="PF02515">
    <property type="entry name" value="CoA_transf_3"/>
    <property type="match status" value="1"/>
</dbReference>
<protein>
    <recommendedName>
        <fullName evidence="3">CoA transferase</fullName>
    </recommendedName>
</protein>
<dbReference type="InterPro" id="IPR003673">
    <property type="entry name" value="CoA-Trfase_fam_III"/>
</dbReference>
<proteinExistence type="predicted"/>
<evidence type="ECO:0000313" key="2">
    <source>
        <dbReference type="EMBL" id="SVB37768.1"/>
    </source>
</evidence>
<keyword evidence="1" id="KW-0808">Transferase</keyword>
<dbReference type="InterPro" id="IPR050483">
    <property type="entry name" value="CoA-transferase_III_domain"/>
</dbReference>
<accession>A0A382DHA6</accession>
<dbReference type="InterPro" id="IPR023606">
    <property type="entry name" value="CoA-Trfase_III_dom_1_sf"/>
</dbReference>
<dbReference type="InterPro" id="IPR044855">
    <property type="entry name" value="CoA-Trfase_III_dom3_sf"/>
</dbReference>